<organism evidence="4 5">
    <name type="scientific">Parageobacillus genomosp. 1</name>
    <dbReference type="NCBI Taxonomy" id="1295642"/>
    <lineage>
        <taxon>Bacteria</taxon>
        <taxon>Bacillati</taxon>
        <taxon>Bacillota</taxon>
        <taxon>Bacilli</taxon>
        <taxon>Bacillales</taxon>
        <taxon>Anoxybacillaceae</taxon>
        <taxon>Parageobacillus</taxon>
    </lineage>
</organism>
<evidence type="ECO:0000256" key="1">
    <source>
        <dbReference type="ARBA" id="ARBA00022679"/>
    </source>
</evidence>
<reference evidence="4 5" key="1">
    <citation type="journal article" date="2014" name="Appl. Microbiol. Biotechnol.">
        <title>Transformable facultative thermophile Geobacillus stearothermophilus NUB3621 as a host strain for metabolic engineering.</title>
        <authorList>
            <person name="Blanchard K."/>
            <person name="Robic S."/>
            <person name="Matsumura I."/>
        </authorList>
    </citation>
    <scope>NUCLEOTIDE SEQUENCE [LARGE SCALE GENOMIC DNA]</scope>
    <source>
        <strain evidence="4 5">NUB3621</strain>
    </source>
</reference>
<evidence type="ECO:0000259" key="3">
    <source>
        <dbReference type="Pfam" id="PF13439"/>
    </source>
</evidence>
<sequence length="327" mass="37871">MRIVGVSAPARTRISRMLKATYQVYKQALKENAEVYHFHDPELIPVGLLLKKKGKKVIYDVHEDVPEQVLSKQWIPKPLRKPISFLVKSIEKFAAKQFDAIVTATPTINNRFKTYNEKSVTVHNFPILNELLDPNIDISNKDFSRPNIVYIGGITKLRGIKEMMLAVEKVNEHTDVKLQLAGKFAPEHLEYEMKQLSAWKYVQHLGWLNRQQIKDCLFNATLGLVLLHPEPRYIVSYPIKLFEYMSAGIPVIASHFPLWKEIVENCECGKCVNPLDVNEIARTIQWFIDNPEKAKQMGLNGRKAIEEKYNWENESKILIRLYEELSK</sequence>
<keyword evidence="5" id="KW-1185">Reference proteome</keyword>
<dbReference type="Pfam" id="PF13439">
    <property type="entry name" value="Glyco_transf_4"/>
    <property type="match status" value="1"/>
</dbReference>
<name>A0ABC9VAG3_9BACL</name>
<evidence type="ECO:0000259" key="2">
    <source>
        <dbReference type="Pfam" id="PF00534"/>
    </source>
</evidence>
<dbReference type="PANTHER" id="PTHR46401">
    <property type="entry name" value="GLYCOSYLTRANSFERASE WBBK-RELATED"/>
    <property type="match status" value="1"/>
</dbReference>
<dbReference type="GO" id="GO:0016740">
    <property type="term" value="F:transferase activity"/>
    <property type="evidence" value="ECO:0007669"/>
    <property type="project" value="UniProtKB-KW"/>
</dbReference>
<dbReference type="InterPro" id="IPR028098">
    <property type="entry name" value="Glyco_trans_4-like_N"/>
</dbReference>
<dbReference type="AlphaFoldDB" id="A0ABC9VAG3"/>
<dbReference type="Pfam" id="PF00534">
    <property type="entry name" value="Glycos_transf_1"/>
    <property type="match status" value="1"/>
</dbReference>
<evidence type="ECO:0000313" key="5">
    <source>
        <dbReference type="Proteomes" id="UP000023566"/>
    </source>
</evidence>
<feature type="domain" description="Glycosyl transferase family 1" evidence="2">
    <location>
        <begin position="139"/>
        <end position="303"/>
    </location>
</feature>
<feature type="domain" description="Glycosyltransferase subfamily 4-like N-terminal" evidence="3">
    <location>
        <begin position="4"/>
        <end position="124"/>
    </location>
</feature>
<keyword evidence="1 4" id="KW-0808">Transferase</keyword>
<dbReference type="CDD" id="cd03794">
    <property type="entry name" value="GT4_WbuB-like"/>
    <property type="match status" value="1"/>
</dbReference>
<protein>
    <submittedName>
        <fullName evidence="4">Group 1 glycosyl transferase</fullName>
    </submittedName>
</protein>
<gene>
    <name evidence="4" type="ORF">H839_16643</name>
</gene>
<evidence type="ECO:0000313" key="4">
    <source>
        <dbReference type="EMBL" id="EZP75147.1"/>
    </source>
</evidence>
<dbReference type="PANTHER" id="PTHR46401:SF2">
    <property type="entry name" value="GLYCOSYLTRANSFERASE WBBK-RELATED"/>
    <property type="match status" value="1"/>
</dbReference>
<proteinExistence type="predicted"/>
<dbReference type="InterPro" id="IPR001296">
    <property type="entry name" value="Glyco_trans_1"/>
</dbReference>
<accession>A0ABC9VAG3</accession>
<comment type="caution">
    <text evidence="4">The sequence shown here is derived from an EMBL/GenBank/DDBJ whole genome shotgun (WGS) entry which is preliminary data.</text>
</comment>
<dbReference type="Gene3D" id="3.40.50.2000">
    <property type="entry name" value="Glycogen Phosphorylase B"/>
    <property type="match status" value="2"/>
</dbReference>
<dbReference type="Proteomes" id="UP000023566">
    <property type="component" value="Chromosome"/>
</dbReference>
<dbReference type="EMBL" id="AOTZ01000009">
    <property type="protein sequence ID" value="EZP75147.1"/>
    <property type="molecule type" value="Genomic_DNA"/>
</dbReference>
<dbReference type="SUPFAM" id="SSF53756">
    <property type="entry name" value="UDP-Glycosyltransferase/glycogen phosphorylase"/>
    <property type="match status" value="1"/>
</dbReference>